<reference evidence="3 4" key="1">
    <citation type="submission" date="2020-07" db="EMBL/GenBank/DDBJ databases">
        <title>Taxonomic revisions and descriptions of new bacterial species based on genomic comparisons in the high-G+C-content subgroup of the family Alcaligenaceae.</title>
        <authorList>
            <person name="Szabo A."/>
            <person name="Felfoldi T."/>
        </authorList>
    </citation>
    <scope>NUCLEOTIDE SEQUENCE [LARGE SCALE GENOMIC DNA]</scope>
    <source>
        <strain evidence="3 4">DSM 25264</strain>
    </source>
</reference>
<sequence length="365" mass="40093">MYYGSLRILCLYFLVGAAPAAAQLAGQQPAEAPARFQYDALDLVVPAGQLPDGPDSFERHYARALDEFSHTASLAQRRAEAAVKRETALRALRGADAGARILDMISGEAGSLLSQVNPVAGMVFDMAMGAVRKEREDGARKAEALAQQAEDNLRQAELNRPRLRRIAVWDRWLRVDDLDDASAVIYKPDVGEYLVLDTREKTWVRLAGAPEPDEIAASIADDPARCNYTPQRTVKQLPSKRIGGHDALGYREIEYLPGGTPDAAIAMEFVSYVSRQRIPDEILTLLNGMPSCPPDTPAGRVSAVPDAYVTLYQSMVVRRAGSLGKQTPPDTDMDGMLGFEQHLHILSETDRDALFMVPPSYRQLQ</sequence>
<protein>
    <submittedName>
        <fullName evidence="3">Uncharacterized protein</fullName>
    </submittedName>
</protein>
<dbReference type="EMBL" id="JACCEW010000001">
    <property type="protein sequence ID" value="NYT36071.1"/>
    <property type="molecule type" value="Genomic_DNA"/>
</dbReference>
<comment type="caution">
    <text evidence="3">The sequence shown here is derived from an EMBL/GenBank/DDBJ whole genome shotgun (WGS) entry which is preliminary data.</text>
</comment>
<keyword evidence="1" id="KW-0175">Coiled coil</keyword>
<organism evidence="3 4">
    <name type="scientific">Allopusillimonas soli</name>
    <dbReference type="NCBI Taxonomy" id="659016"/>
    <lineage>
        <taxon>Bacteria</taxon>
        <taxon>Pseudomonadati</taxon>
        <taxon>Pseudomonadota</taxon>
        <taxon>Betaproteobacteria</taxon>
        <taxon>Burkholderiales</taxon>
        <taxon>Alcaligenaceae</taxon>
        <taxon>Allopusillimonas</taxon>
    </lineage>
</organism>
<evidence type="ECO:0000313" key="4">
    <source>
        <dbReference type="Proteomes" id="UP000580517"/>
    </source>
</evidence>
<accession>A0A853FBZ7</accession>
<keyword evidence="4" id="KW-1185">Reference proteome</keyword>
<gene>
    <name evidence="3" type="ORF">H0A68_04235</name>
</gene>
<feature type="signal peptide" evidence="2">
    <location>
        <begin position="1"/>
        <end position="20"/>
    </location>
</feature>
<dbReference type="Proteomes" id="UP000580517">
    <property type="component" value="Unassembled WGS sequence"/>
</dbReference>
<evidence type="ECO:0000313" key="3">
    <source>
        <dbReference type="EMBL" id="NYT36071.1"/>
    </source>
</evidence>
<dbReference type="AlphaFoldDB" id="A0A853FBZ7"/>
<keyword evidence="2" id="KW-0732">Signal</keyword>
<proteinExistence type="predicted"/>
<name>A0A853FBZ7_9BURK</name>
<dbReference type="RefSeq" id="WP_129967984.1">
    <property type="nucleotide sequence ID" value="NZ_JACCEW010000001.1"/>
</dbReference>
<evidence type="ECO:0000256" key="2">
    <source>
        <dbReference type="SAM" id="SignalP"/>
    </source>
</evidence>
<evidence type="ECO:0000256" key="1">
    <source>
        <dbReference type="SAM" id="Coils"/>
    </source>
</evidence>
<feature type="chain" id="PRO_5032698651" evidence="2">
    <location>
        <begin position="21"/>
        <end position="365"/>
    </location>
</feature>
<feature type="coiled-coil region" evidence="1">
    <location>
        <begin position="132"/>
        <end position="166"/>
    </location>
</feature>